<dbReference type="GO" id="GO:0019843">
    <property type="term" value="F:rRNA binding"/>
    <property type="evidence" value="ECO:0007669"/>
    <property type="project" value="UniProtKB-KW"/>
</dbReference>
<comment type="cofactor">
    <cofactor evidence="3">
        <name>Zn(2+)</name>
        <dbReference type="ChEBI" id="CHEBI:29105"/>
    </cofactor>
    <text evidence="3">Binds 1 zinc ion per subunit.</text>
</comment>
<organism evidence="7 8">
    <name type="scientific">Pontimonas salivibrio</name>
    <dbReference type="NCBI Taxonomy" id="1159327"/>
    <lineage>
        <taxon>Bacteria</taxon>
        <taxon>Bacillati</taxon>
        <taxon>Actinomycetota</taxon>
        <taxon>Actinomycetes</taxon>
        <taxon>Micrococcales</taxon>
        <taxon>Microbacteriaceae</taxon>
        <taxon>Pontimonas</taxon>
    </lineage>
</organism>
<dbReference type="PROSITE" id="PS51721">
    <property type="entry name" value="G_CP"/>
    <property type="match status" value="1"/>
</dbReference>
<evidence type="ECO:0000256" key="2">
    <source>
        <dbReference type="ARBA" id="ARBA00023134"/>
    </source>
</evidence>
<comment type="similarity">
    <text evidence="3">Belongs to the TRAFAC class YlqF/YawG GTPase family. RsgA subfamily.</text>
</comment>
<keyword evidence="3" id="KW-0694">RNA-binding</keyword>
<dbReference type="InterPro" id="IPR010914">
    <property type="entry name" value="RsgA_GTPase_dom"/>
</dbReference>
<dbReference type="GO" id="GO:0046872">
    <property type="term" value="F:metal ion binding"/>
    <property type="evidence" value="ECO:0007669"/>
    <property type="project" value="UniProtKB-KW"/>
</dbReference>
<sequence>MTPRLGDDDWVDAYEESLDSAQAGRRPRSKQRPAHSDAAPGMVIGVDRGRYDVVLNTSEATKVRANRARELRNTAIVVGDRVDVVGDVTGQEGTLARIVRVQERDNVLRRSADDTDQFERVIVANADYLLMVVATADPEPRPRLIDRYVIAALDAGIDPILCVTKADVHPADWLRDYAAQLDIPVVVLRTDGEPDDENALRELLGDRTTVAVGHSGVGKSTLVNRLVPSAHRDVGVVNVVTGRGRHTSSSSRALELPGGGWIIDTPGVRSFGLGHVTPEAIDRGFSDLQPFLELCPRGCGHSESEPDCALHQAVADGRLSARQKARAESLVRLRGLAVEHSGHGHASEGDPRLA</sequence>
<dbReference type="CDD" id="cd01854">
    <property type="entry name" value="YjeQ_EngC"/>
    <property type="match status" value="1"/>
</dbReference>
<protein>
    <recommendedName>
        <fullName evidence="3">Small ribosomal subunit biogenesis GTPase RsgA</fullName>
        <ecNumber evidence="3">3.6.1.-</ecNumber>
    </recommendedName>
</protein>
<keyword evidence="3" id="KW-0699">rRNA-binding</keyword>
<keyword evidence="3" id="KW-0862">Zinc</keyword>
<keyword evidence="3" id="KW-0479">Metal-binding</keyword>
<dbReference type="GO" id="GO:0042274">
    <property type="term" value="P:ribosomal small subunit biogenesis"/>
    <property type="evidence" value="ECO:0007669"/>
    <property type="project" value="UniProtKB-UniRule"/>
</dbReference>
<dbReference type="RefSeq" id="WP_104913892.1">
    <property type="nucleotide sequence ID" value="NZ_CP026923.1"/>
</dbReference>
<dbReference type="GO" id="GO:0005737">
    <property type="term" value="C:cytoplasm"/>
    <property type="evidence" value="ECO:0007669"/>
    <property type="project" value="UniProtKB-SubCell"/>
</dbReference>
<dbReference type="EMBL" id="CP026923">
    <property type="protein sequence ID" value="AVG24412.1"/>
    <property type="molecule type" value="Genomic_DNA"/>
</dbReference>
<comment type="subunit">
    <text evidence="3">Monomer. Associates with 30S ribosomal subunit, binds 16S rRNA.</text>
</comment>
<dbReference type="EC" id="3.6.1.-" evidence="3"/>
<dbReference type="PROSITE" id="PS50936">
    <property type="entry name" value="ENGC_GTPASE"/>
    <property type="match status" value="1"/>
</dbReference>
<dbReference type="PANTHER" id="PTHR32120:SF11">
    <property type="entry name" value="SMALL RIBOSOMAL SUBUNIT BIOGENESIS GTPASE RSGA 1, MITOCHONDRIAL-RELATED"/>
    <property type="match status" value="1"/>
</dbReference>
<dbReference type="InterPro" id="IPR027417">
    <property type="entry name" value="P-loop_NTPase"/>
</dbReference>
<evidence type="ECO:0000256" key="1">
    <source>
        <dbReference type="ARBA" id="ARBA00022741"/>
    </source>
</evidence>
<dbReference type="OrthoDB" id="9809485at2"/>
<feature type="compositionally biased region" description="Acidic residues" evidence="4">
    <location>
        <begin position="8"/>
        <end position="18"/>
    </location>
</feature>
<evidence type="ECO:0000259" key="5">
    <source>
        <dbReference type="PROSITE" id="PS50936"/>
    </source>
</evidence>
<feature type="domain" description="CP-type G" evidence="6">
    <location>
        <begin position="115"/>
        <end position="271"/>
    </location>
</feature>
<keyword evidence="8" id="KW-1185">Reference proteome</keyword>
<dbReference type="AlphaFoldDB" id="A0A2L2BS22"/>
<gene>
    <name evidence="3" type="primary">rsgA</name>
    <name evidence="7" type="ORF">C3B54_111471</name>
</gene>
<feature type="binding site" evidence="3">
    <location>
        <position position="295"/>
    </location>
    <ligand>
        <name>Zn(2+)</name>
        <dbReference type="ChEBI" id="CHEBI:29105"/>
    </ligand>
</feature>
<dbReference type="HAMAP" id="MF_01820">
    <property type="entry name" value="GTPase_RsgA"/>
    <property type="match status" value="1"/>
</dbReference>
<reference evidence="7 8" key="1">
    <citation type="submission" date="2018-02" db="EMBL/GenBank/DDBJ databases">
        <title>Complete genome of the streamlined marine actinobacterium Pontimonas salivibrio CL-TW6 adapted to coastal planktonic lifestype.</title>
        <authorList>
            <person name="Cho B.C."/>
            <person name="Hardies S.C."/>
            <person name="Jang G.I."/>
            <person name="Hwang C.Y."/>
        </authorList>
    </citation>
    <scope>NUCLEOTIDE SEQUENCE [LARGE SCALE GENOMIC DNA]</scope>
    <source>
        <strain evidence="7 8">CL-TW6</strain>
    </source>
</reference>
<dbReference type="InterPro" id="IPR004881">
    <property type="entry name" value="Ribosome_biogen_GTPase_RsgA"/>
</dbReference>
<dbReference type="SUPFAM" id="SSF52540">
    <property type="entry name" value="P-loop containing nucleoside triphosphate hydrolases"/>
    <property type="match status" value="1"/>
</dbReference>
<feature type="binding site" evidence="3">
    <location>
        <begin position="213"/>
        <end position="221"/>
    </location>
    <ligand>
        <name>GTP</name>
        <dbReference type="ChEBI" id="CHEBI:37565"/>
    </ligand>
</feature>
<dbReference type="InterPro" id="IPR030378">
    <property type="entry name" value="G_CP_dom"/>
</dbReference>
<feature type="binding site" evidence="3">
    <location>
        <position position="301"/>
    </location>
    <ligand>
        <name>Zn(2+)</name>
        <dbReference type="ChEBI" id="CHEBI:29105"/>
    </ligand>
</feature>
<feature type="binding site" evidence="3">
    <location>
        <position position="308"/>
    </location>
    <ligand>
        <name>Zn(2+)</name>
        <dbReference type="ChEBI" id="CHEBI:29105"/>
    </ligand>
</feature>
<dbReference type="GO" id="GO:0003924">
    <property type="term" value="F:GTPase activity"/>
    <property type="evidence" value="ECO:0007669"/>
    <property type="project" value="UniProtKB-UniRule"/>
</dbReference>
<keyword evidence="1 3" id="KW-0547">Nucleotide-binding</keyword>
<dbReference type="Gene3D" id="3.40.50.300">
    <property type="entry name" value="P-loop containing nucleotide triphosphate hydrolases"/>
    <property type="match status" value="1"/>
</dbReference>
<dbReference type="Pfam" id="PF03193">
    <property type="entry name" value="RsgA_GTPase"/>
    <property type="match status" value="1"/>
</dbReference>
<keyword evidence="2 3" id="KW-0342">GTP-binding</keyword>
<evidence type="ECO:0000256" key="3">
    <source>
        <dbReference type="HAMAP-Rule" id="MF_01820"/>
    </source>
</evidence>
<feature type="region of interest" description="Disordered" evidence="4">
    <location>
        <begin position="1"/>
        <end position="42"/>
    </location>
</feature>
<feature type="binding site" evidence="3">
    <location>
        <position position="299"/>
    </location>
    <ligand>
        <name>Zn(2+)</name>
        <dbReference type="ChEBI" id="CHEBI:29105"/>
    </ligand>
</feature>
<dbReference type="PANTHER" id="PTHR32120">
    <property type="entry name" value="SMALL RIBOSOMAL SUBUNIT BIOGENESIS GTPASE RSGA"/>
    <property type="match status" value="1"/>
</dbReference>
<dbReference type="Gene3D" id="1.10.40.50">
    <property type="entry name" value="Probable gtpase engc, domain 3"/>
    <property type="match status" value="1"/>
</dbReference>
<feature type="binding site" evidence="3">
    <location>
        <begin position="164"/>
        <end position="167"/>
    </location>
    <ligand>
        <name>GTP</name>
        <dbReference type="ChEBI" id="CHEBI:37565"/>
    </ligand>
</feature>
<name>A0A2L2BS22_9MICO</name>
<dbReference type="KEGG" id="psai:C3B54_111471"/>
<evidence type="ECO:0000259" key="6">
    <source>
        <dbReference type="PROSITE" id="PS51721"/>
    </source>
</evidence>
<feature type="domain" description="EngC GTPase" evidence="5">
    <location>
        <begin position="124"/>
        <end position="269"/>
    </location>
</feature>
<comment type="function">
    <text evidence="3">One of several proteins that assist in the late maturation steps of the functional core of the 30S ribosomal subunit. Helps release RbfA from mature subunits. May play a role in the assembly of ribosomal proteins into the subunit. Circularly permuted GTPase that catalyzes slow GTP hydrolysis, GTPase activity is stimulated by the 30S ribosomal subunit.</text>
</comment>
<dbReference type="Proteomes" id="UP000243077">
    <property type="component" value="Chromosome"/>
</dbReference>
<keyword evidence="3" id="KW-0690">Ribosome biogenesis</keyword>
<dbReference type="NCBIfam" id="TIGR00157">
    <property type="entry name" value="ribosome small subunit-dependent GTPase A"/>
    <property type="match status" value="1"/>
</dbReference>
<accession>A0A2L2BS22</accession>
<proteinExistence type="inferred from homology"/>
<keyword evidence="3" id="KW-0378">Hydrolase</keyword>
<dbReference type="GO" id="GO:0005525">
    <property type="term" value="F:GTP binding"/>
    <property type="evidence" value="ECO:0007669"/>
    <property type="project" value="UniProtKB-UniRule"/>
</dbReference>
<keyword evidence="3" id="KW-0963">Cytoplasm</keyword>
<evidence type="ECO:0000313" key="8">
    <source>
        <dbReference type="Proteomes" id="UP000243077"/>
    </source>
</evidence>
<comment type="subcellular location">
    <subcellularLocation>
        <location evidence="3">Cytoplasm</location>
    </subcellularLocation>
</comment>
<evidence type="ECO:0000313" key="7">
    <source>
        <dbReference type="EMBL" id="AVG24412.1"/>
    </source>
</evidence>
<evidence type="ECO:0000256" key="4">
    <source>
        <dbReference type="SAM" id="MobiDB-lite"/>
    </source>
</evidence>